<name>A0A2R6WTJ5_MARPO</name>
<feature type="compositionally biased region" description="Polar residues" evidence="1">
    <location>
        <begin position="194"/>
        <end position="210"/>
    </location>
</feature>
<organism evidence="2 3">
    <name type="scientific">Marchantia polymorpha</name>
    <name type="common">Common liverwort</name>
    <name type="synonym">Marchantia aquatica</name>
    <dbReference type="NCBI Taxonomy" id="3197"/>
    <lineage>
        <taxon>Eukaryota</taxon>
        <taxon>Viridiplantae</taxon>
        <taxon>Streptophyta</taxon>
        <taxon>Embryophyta</taxon>
        <taxon>Marchantiophyta</taxon>
        <taxon>Marchantiopsida</taxon>
        <taxon>Marchantiidae</taxon>
        <taxon>Marchantiales</taxon>
        <taxon>Marchantiaceae</taxon>
        <taxon>Marchantia</taxon>
    </lineage>
</organism>
<dbReference type="Proteomes" id="UP000244005">
    <property type="component" value="Unassembled WGS sequence"/>
</dbReference>
<dbReference type="EMBL" id="KZ772731">
    <property type="protein sequence ID" value="PTQ37175.1"/>
    <property type="molecule type" value="Genomic_DNA"/>
</dbReference>
<evidence type="ECO:0000313" key="3">
    <source>
        <dbReference type="Proteomes" id="UP000244005"/>
    </source>
</evidence>
<dbReference type="Gramene" id="Mp6g13070.1">
    <property type="protein sequence ID" value="Mp6g13070.1.cds"/>
    <property type="gene ID" value="Mp6g13070"/>
</dbReference>
<keyword evidence="3" id="KW-1185">Reference proteome</keyword>
<proteinExistence type="predicted"/>
<gene>
    <name evidence="2" type="ORF">MARPO_0059s0100</name>
</gene>
<reference evidence="3" key="1">
    <citation type="journal article" date="2017" name="Cell">
        <title>Insights into land plant evolution garnered from the Marchantia polymorpha genome.</title>
        <authorList>
            <person name="Bowman J.L."/>
            <person name="Kohchi T."/>
            <person name="Yamato K.T."/>
            <person name="Jenkins J."/>
            <person name="Shu S."/>
            <person name="Ishizaki K."/>
            <person name="Yamaoka S."/>
            <person name="Nishihama R."/>
            <person name="Nakamura Y."/>
            <person name="Berger F."/>
            <person name="Adam C."/>
            <person name="Aki S.S."/>
            <person name="Althoff F."/>
            <person name="Araki T."/>
            <person name="Arteaga-Vazquez M.A."/>
            <person name="Balasubrmanian S."/>
            <person name="Barry K."/>
            <person name="Bauer D."/>
            <person name="Boehm C.R."/>
            <person name="Briginshaw L."/>
            <person name="Caballero-Perez J."/>
            <person name="Catarino B."/>
            <person name="Chen F."/>
            <person name="Chiyoda S."/>
            <person name="Chovatia M."/>
            <person name="Davies K.M."/>
            <person name="Delmans M."/>
            <person name="Demura T."/>
            <person name="Dierschke T."/>
            <person name="Dolan L."/>
            <person name="Dorantes-Acosta A.E."/>
            <person name="Eklund D.M."/>
            <person name="Florent S.N."/>
            <person name="Flores-Sandoval E."/>
            <person name="Fujiyama A."/>
            <person name="Fukuzawa H."/>
            <person name="Galik B."/>
            <person name="Grimanelli D."/>
            <person name="Grimwood J."/>
            <person name="Grossniklaus U."/>
            <person name="Hamada T."/>
            <person name="Haseloff J."/>
            <person name="Hetherington A.J."/>
            <person name="Higo A."/>
            <person name="Hirakawa Y."/>
            <person name="Hundley H.N."/>
            <person name="Ikeda Y."/>
            <person name="Inoue K."/>
            <person name="Inoue S.I."/>
            <person name="Ishida S."/>
            <person name="Jia Q."/>
            <person name="Kakita M."/>
            <person name="Kanazawa T."/>
            <person name="Kawai Y."/>
            <person name="Kawashima T."/>
            <person name="Kennedy M."/>
            <person name="Kinose K."/>
            <person name="Kinoshita T."/>
            <person name="Kohara Y."/>
            <person name="Koide E."/>
            <person name="Komatsu K."/>
            <person name="Kopischke S."/>
            <person name="Kubo M."/>
            <person name="Kyozuka J."/>
            <person name="Lagercrantz U."/>
            <person name="Lin S.S."/>
            <person name="Lindquist E."/>
            <person name="Lipzen A.M."/>
            <person name="Lu C.W."/>
            <person name="De Luna E."/>
            <person name="Martienssen R.A."/>
            <person name="Minamino N."/>
            <person name="Mizutani M."/>
            <person name="Mizutani M."/>
            <person name="Mochizuki N."/>
            <person name="Monte I."/>
            <person name="Mosher R."/>
            <person name="Nagasaki H."/>
            <person name="Nakagami H."/>
            <person name="Naramoto S."/>
            <person name="Nishitani K."/>
            <person name="Ohtani M."/>
            <person name="Okamoto T."/>
            <person name="Okumura M."/>
            <person name="Phillips J."/>
            <person name="Pollak B."/>
            <person name="Reinders A."/>
            <person name="Rovekamp M."/>
            <person name="Sano R."/>
            <person name="Sawa S."/>
            <person name="Schmid M.W."/>
            <person name="Shirakawa M."/>
            <person name="Solano R."/>
            <person name="Spunde A."/>
            <person name="Suetsugu N."/>
            <person name="Sugano S."/>
            <person name="Sugiyama A."/>
            <person name="Sun R."/>
            <person name="Suzuki Y."/>
            <person name="Takenaka M."/>
            <person name="Takezawa D."/>
            <person name="Tomogane H."/>
            <person name="Tsuzuki M."/>
            <person name="Ueda T."/>
            <person name="Umeda M."/>
            <person name="Ward J.M."/>
            <person name="Watanabe Y."/>
            <person name="Yazaki K."/>
            <person name="Yokoyama R."/>
            <person name="Yoshitake Y."/>
            <person name="Yotsui I."/>
            <person name="Zachgo S."/>
            <person name="Schmutz J."/>
        </authorList>
    </citation>
    <scope>NUCLEOTIDE SEQUENCE [LARGE SCALE GENOMIC DNA]</scope>
    <source>
        <strain evidence="3">Tak-1</strain>
    </source>
</reference>
<evidence type="ECO:0000256" key="1">
    <source>
        <dbReference type="SAM" id="MobiDB-lite"/>
    </source>
</evidence>
<evidence type="ECO:0000313" key="2">
    <source>
        <dbReference type="EMBL" id="PTQ37175.1"/>
    </source>
</evidence>
<protein>
    <submittedName>
        <fullName evidence="2">Uncharacterized protein</fullName>
    </submittedName>
</protein>
<sequence>MATSGSFEWKGVTKYYSRKNCTFCLTAVSNDVLFPPIPWEVLPSILEYCYKLPTPERFIVRLPSEDRYFTQVQCPPKTLQAFLGGNLPVPHQSLLWKFEIYFSVIKGQSSPPDPIASRTGLDFKIRTILSKSTTSKLTLYCDIYDEVQTRRIVSRRTRTHLELERRDPTRKREKHETHLRKLYAEQDCRVSAAPSETTSKNANHSSTFSDSAKMPRPTHRDHQFDSIQFDIIRMGALVSGKQVMLGNSVTSPSWMTAAGLISRRVRVGRLSKHAFR</sequence>
<accession>A0A2R6WTJ5</accession>
<dbReference type="AlphaFoldDB" id="A0A2R6WTJ5"/>
<feature type="region of interest" description="Disordered" evidence="1">
    <location>
        <begin position="190"/>
        <end position="220"/>
    </location>
</feature>